<accession>A0A1B2F183</accession>
<proteinExistence type="predicted"/>
<organism evidence="1">
    <name type="scientific">Pseudomonas putida</name>
    <name type="common">Arthrobacter siderocapsulatus</name>
    <dbReference type="NCBI Taxonomy" id="303"/>
    <lineage>
        <taxon>Bacteria</taxon>
        <taxon>Pseudomonadati</taxon>
        <taxon>Pseudomonadota</taxon>
        <taxon>Gammaproteobacteria</taxon>
        <taxon>Pseudomonadales</taxon>
        <taxon>Pseudomonadaceae</taxon>
        <taxon>Pseudomonas</taxon>
    </lineage>
</organism>
<protein>
    <recommendedName>
        <fullName evidence="2">DUF3077 domain-containing protein</fullName>
    </recommendedName>
</protein>
<evidence type="ECO:0008006" key="2">
    <source>
        <dbReference type="Google" id="ProtNLM"/>
    </source>
</evidence>
<dbReference type="AlphaFoldDB" id="A0A1B2F183"/>
<reference evidence="1" key="1">
    <citation type="submission" date="2016-07" db="EMBL/GenBank/DDBJ databases">
        <title>New class B carbapenemase carried by novel plasmid in Pseudomonas putida enviromental strain in eastern Amazonia.</title>
        <authorList>
            <person name="Souza C.O."/>
            <person name="Lima K.V."/>
            <person name="Brasiliense D.M."/>
            <person name="Perez-Chaparro P.J."/>
            <person name="Mamizuka E.M."/>
            <person name="Lima M.O."/>
            <person name="Lima L.N."/>
            <person name="McCulloch J.A."/>
        </authorList>
    </citation>
    <scope>NUCLEOTIDE SEQUENCE [LARGE SCALE GENOMIC DNA]</scope>
    <source>
        <strain evidence="1">IEC33019</strain>
    </source>
</reference>
<dbReference type="RefSeq" id="WP_099592867.1">
    <property type="nucleotide sequence ID" value="NZ_CP016634.1"/>
</dbReference>
<evidence type="ECO:0000313" key="1">
    <source>
        <dbReference type="EMBL" id="ANY85958.1"/>
    </source>
</evidence>
<sequence>MSHPKNTTTPSVAQPTKTVELDFLDTPIDNRGLYLLKVGGGVNAEDALHTAKVLASGMGQICQHVHDSLNFGELAYCDTMATLKFLSETVSTLVWSVEKGSASSVEVPGHE</sequence>
<gene>
    <name evidence="1" type="ORF">IEC33019_0354</name>
</gene>
<name>A0A1B2F183_PSEPU</name>
<dbReference type="EMBL" id="CP016634">
    <property type="protein sequence ID" value="ANY85958.1"/>
    <property type="molecule type" value="Genomic_DNA"/>
</dbReference>